<protein>
    <submittedName>
        <fullName evidence="7">Disulfide bond formation protein DsbB</fullName>
    </submittedName>
</protein>
<keyword evidence="8" id="KW-1185">Reference proteome</keyword>
<dbReference type="Gene3D" id="1.20.1550.10">
    <property type="entry name" value="DsbB-like"/>
    <property type="match status" value="1"/>
</dbReference>
<evidence type="ECO:0000256" key="2">
    <source>
        <dbReference type="ARBA" id="ARBA00022692"/>
    </source>
</evidence>
<evidence type="ECO:0000256" key="4">
    <source>
        <dbReference type="ARBA" id="ARBA00023136"/>
    </source>
</evidence>
<feature type="compositionally biased region" description="Pro residues" evidence="5">
    <location>
        <begin position="1"/>
        <end position="11"/>
    </location>
</feature>
<comment type="subcellular location">
    <subcellularLocation>
        <location evidence="1">Membrane</location>
        <topology evidence="1">Multi-pass membrane protein</topology>
    </subcellularLocation>
</comment>
<comment type="caution">
    <text evidence="7">The sequence shown here is derived from an EMBL/GenBank/DDBJ whole genome shotgun (WGS) entry which is preliminary data.</text>
</comment>
<evidence type="ECO:0000256" key="3">
    <source>
        <dbReference type="ARBA" id="ARBA00022989"/>
    </source>
</evidence>
<dbReference type="Pfam" id="PF02600">
    <property type="entry name" value="DsbB"/>
    <property type="match status" value="1"/>
</dbReference>
<organism evidence="7 8">
    <name type="scientific">Ancylobacter polymorphus</name>
    <dbReference type="NCBI Taxonomy" id="223390"/>
    <lineage>
        <taxon>Bacteria</taxon>
        <taxon>Pseudomonadati</taxon>
        <taxon>Pseudomonadota</taxon>
        <taxon>Alphaproteobacteria</taxon>
        <taxon>Hyphomicrobiales</taxon>
        <taxon>Xanthobacteraceae</taxon>
        <taxon>Ancylobacter</taxon>
    </lineage>
</organism>
<gene>
    <name evidence="7" type="ORF">J2S75_003479</name>
</gene>
<keyword evidence="4 6" id="KW-0472">Membrane</keyword>
<dbReference type="InterPro" id="IPR024199">
    <property type="entry name" value="Uncharacterised_DsbB"/>
</dbReference>
<evidence type="ECO:0000313" key="8">
    <source>
        <dbReference type="Proteomes" id="UP001224682"/>
    </source>
</evidence>
<dbReference type="InterPro" id="IPR023380">
    <property type="entry name" value="DsbB-like_sf"/>
</dbReference>
<evidence type="ECO:0000256" key="1">
    <source>
        <dbReference type="ARBA" id="ARBA00004141"/>
    </source>
</evidence>
<dbReference type="RefSeq" id="WP_307021632.1">
    <property type="nucleotide sequence ID" value="NZ_JAUSUI010000007.1"/>
</dbReference>
<dbReference type="SUPFAM" id="SSF158442">
    <property type="entry name" value="DsbB-like"/>
    <property type="match status" value="1"/>
</dbReference>
<feature type="transmembrane region" description="Helical" evidence="6">
    <location>
        <begin position="31"/>
        <end position="50"/>
    </location>
</feature>
<feature type="transmembrane region" description="Helical" evidence="6">
    <location>
        <begin position="94"/>
        <end position="114"/>
    </location>
</feature>
<name>A0ABU0BG87_9HYPH</name>
<keyword evidence="3 6" id="KW-1133">Transmembrane helix</keyword>
<sequence length="199" mass="19974">MTAPSPAPSPAPSTATAPSADARRAVRNRQVTAGLVVAVIGAGALGGAWYFQLVVGLAPCPLCLEQRIPYYIGVPVALIGALCGGLGKEGLARVALALAGMLMALGAFLAVYHAGVEWGLWAGPETCSGAGPAVGGGNLLGQLQTARVVRCDEAPWRLLGLSLAGYNAFIAASLLVVAMWGATAKARAVEAHGSSSVSQ</sequence>
<feature type="region of interest" description="Disordered" evidence="5">
    <location>
        <begin position="1"/>
        <end position="22"/>
    </location>
</feature>
<feature type="transmembrane region" description="Helical" evidence="6">
    <location>
        <begin position="163"/>
        <end position="182"/>
    </location>
</feature>
<dbReference type="Proteomes" id="UP001224682">
    <property type="component" value="Unassembled WGS sequence"/>
</dbReference>
<accession>A0ABU0BG87</accession>
<dbReference type="EMBL" id="JAUSUI010000007">
    <property type="protein sequence ID" value="MDQ0304435.1"/>
    <property type="molecule type" value="Genomic_DNA"/>
</dbReference>
<dbReference type="PIRSF" id="PIRSF033913">
    <property type="entry name" value="S-S_format_DsbB"/>
    <property type="match status" value="1"/>
</dbReference>
<evidence type="ECO:0000256" key="6">
    <source>
        <dbReference type="SAM" id="Phobius"/>
    </source>
</evidence>
<evidence type="ECO:0000313" key="7">
    <source>
        <dbReference type="EMBL" id="MDQ0304435.1"/>
    </source>
</evidence>
<reference evidence="7 8" key="1">
    <citation type="submission" date="2023-07" db="EMBL/GenBank/DDBJ databases">
        <title>Genomic Encyclopedia of Type Strains, Phase IV (KMG-IV): sequencing the most valuable type-strain genomes for metagenomic binning, comparative biology and taxonomic classification.</title>
        <authorList>
            <person name="Goeker M."/>
        </authorList>
    </citation>
    <scope>NUCLEOTIDE SEQUENCE [LARGE SCALE GENOMIC DNA]</scope>
    <source>
        <strain evidence="7 8">DSM 2457</strain>
    </source>
</reference>
<keyword evidence="2 6" id="KW-0812">Transmembrane</keyword>
<dbReference type="InterPro" id="IPR003752">
    <property type="entry name" value="DiS_bond_form_DsbB/BdbC"/>
</dbReference>
<evidence type="ECO:0000256" key="5">
    <source>
        <dbReference type="SAM" id="MobiDB-lite"/>
    </source>
</evidence>
<feature type="transmembrane region" description="Helical" evidence="6">
    <location>
        <begin position="70"/>
        <end position="87"/>
    </location>
</feature>
<proteinExistence type="predicted"/>